<reference evidence="1 2" key="1">
    <citation type="journal article" date="2015" name="PLoS Negl. Trop. Dis.">
        <title>Distribution of Plasmids in Distinct Leptospira Pathogenic Species.</title>
        <authorList>
            <person name="Wang Y."/>
            <person name="Zhuang X."/>
            <person name="Zhong Y."/>
            <person name="Zhang C."/>
            <person name="Zhang Y."/>
            <person name="Zeng L."/>
            <person name="Zhu Y."/>
            <person name="He P."/>
            <person name="Dong K."/>
            <person name="Pal U."/>
            <person name="Guo X."/>
            <person name="Qin J."/>
        </authorList>
    </citation>
    <scope>NUCLEOTIDE SEQUENCE [LARGE SCALE GENOMIC DNA]</scope>
    <source>
        <strain evidence="1 2">56604</strain>
    </source>
</reference>
<proteinExistence type="predicted"/>
<dbReference type="RefSeq" id="WP_002741043.1">
    <property type="nucleotide sequence ID" value="NZ_CP012029.1"/>
</dbReference>
<accession>A0A0S2ITZ4</accession>
<dbReference type="AlphaFoldDB" id="A0A0S2ITZ4"/>
<evidence type="ECO:0000313" key="2">
    <source>
        <dbReference type="Proteomes" id="UP000058857"/>
    </source>
</evidence>
<dbReference type="EMBL" id="CP012029">
    <property type="protein sequence ID" value="ALO27013.1"/>
    <property type="molecule type" value="Genomic_DNA"/>
</dbReference>
<dbReference type="Proteomes" id="UP000058857">
    <property type="component" value="Chromosome 1"/>
</dbReference>
<gene>
    <name evidence="1" type="ORF">LBBP_02795</name>
</gene>
<evidence type="ECO:0000313" key="1">
    <source>
        <dbReference type="EMBL" id="ALO27013.1"/>
    </source>
</evidence>
<name>A0A0S2ITZ4_LEPBO</name>
<protein>
    <submittedName>
        <fullName evidence="1">Uncharacterized protein</fullName>
    </submittedName>
</protein>
<organism evidence="1">
    <name type="scientific">Leptospira borgpetersenii serovar Ballum</name>
    <dbReference type="NCBI Taxonomy" id="280505"/>
    <lineage>
        <taxon>Bacteria</taxon>
        <taxon>Pseudomonadati</taxon>
        <taxon>Spirochaetota</taxon>
        <taxon>Spirochaetia</taxon>
        <taxon>Leptospirales</taxon>
        <taxon>Leptospiraceae</taxon>
        <taxon>Leptospira</taxon>
    </lineage>
</organism>
<dbReference type="PATRIC" id="fig|280505.15.peg.2726"/>
<sequence>MGLQLTDYASQINQKVTVVDGLITELKFGVKSGYFYSSGGKSGT</sequence>